<keyword evidence="1" id="KW-0732">Signal</keyword>
<dbReference type="OrthoDB" id="1522627at2"/>
<evidence type="ECO:0000256" key="1">
    <source>
        <dbReference type="SAM" id="SignalP"/>
    </source>
</evidence>
<organism evidence="3 4">
    <name type="scientific">Legionella massiliensis</name>
    <dbReference type="NCBI Taxonomy" id="1034943"/>
    <lineage>
        <taxon>Bacteria</taxon>
        <taxon>Pseudomonadati</taxon>
        <taxon>Pseudomonadota</taxon>
        <taxon>Gammaproteobacteria</taxon>
        <taxon>Legionellales</taxon>
        <taxon>Legionellaceae</taxon>
        <taxon>Legionella</taxon>
    </lineage>
</organism>
<dbReference type="RefSeq" id="WP_052403276.1">
    <property type="nucleotide sequence ID" value="NZ_CCVW01000003.1"/>
</dbReference>
<reference evidence="3 4" key="1">
    <citation type="submission" date="2014-06" db="EMBL/GenBank/DDBJ databases">
        <authorList>
            <person name="Urmite Genomes Urmite Genomes"/>
        </authorList>
    </citation>
    <scope>NUCLEOTIDE SEQUENCE [LARGE SCALE GENOMIC DNA]</scope>
</reference>
<proteinExistence type="predicted"/>
<dbReference type="Proteomes" id="UP000044071">
    <property type="component" value="Unassembled WGS sequence"/>
</dbReference>
<evidence type="ECO:0000313" key="3">
    <source>
        <dbReference type="EMBL" id="CDZ78206.1"/>
    </source>
</evidence>
<dbReference type="AlphaFoldDB" id="A0A078KZ41"/>
<accession>A0A078KZ41</accession>
<protein>
    <recommendedName>
        <fullName evidence="2">DUF4431 domain-containing protein</fullName>
    </recommendedName>
</protein>
<dbReference type="eggNOG" id="COG4461">
    <property type="taxonomic scope" value="Bacteria"/>
</dbReference>
<feature type="signal peptide" evidence="1">
    <location>
        <begin position="1"/>
        <end position="18"/>
    </location>
</feature>
<name>A0A078KZ41_9GAMM</name>
<dbReference type="Pfam" id="PF14485">
    <property type="entry name" value="DUF4431"/>
    <property type="match status" value="1"/>
</dbReference>
<feature type="domain" description="DUF4431" evidence="2">
    <location>
        <begin position="97"/>
        <end position="142"/>
    </location>
</feature>
<sequence length="147" mass="16405">MRYLTYLSAALFSCHLFAGSTNSPNIDECIIEGSHVQLMGKLVSVTFPGQPNYESIEKGDKPEVYWVLNTLKPYCGEGYDLKTKTLSRLGESCSRFQLMLKPEQYDSQRALLGKKVIVSGEIVLAKTGHQHTSMLIDVNDIELESAQ</sequence>
<feature type="chain" id="PRO_5009744118" description="DUF4431 domain-containing protein" evidence="1">
    <location>
        <begin position="19"/>
        <end position="147"/>
    </location>
</feature>
<evidence type="ECO:0000259" key="2">
    <source>
        <dbReference type="Pfam" id="PF14485"/>
    </source>
</evidence>
<dbReference type="STRING" id="1034943.BN59_02514"/>
<gene>
    <name evidence="3" type="ORF">BN59_02514</name>
</gene>
<dbReference type="EMBL" id="CCSB01000003">
    <property type="protein sequence ID" value="CDZ78206.1"/>
    <property type="molecule type" value="Genomic_DNA"/>
</dbReference>
<evidence type="ECO:0000313" key="4">
    <source>
        <dbReference type="Proteomes" id="UP000044071"/>
    </source>
</evidence>
<dbReference type="InterPro" id="IPR027826">
    <property type="entry name" value="DUF4431"/>
</dbReference>
<keyword evidence="4" id="KW-1185">Reference proteome</keyword>